<comment type="caution">
    <text evidence="1">The sequence shown here is derived from an EMBL/GenBank/DDBJ whole genome shotgun (WGS) entry which is preliminary data.</text>
</comment>
<dbReference type="EMBL" id="CAMAPE010000031">
    <property type="protein sequence ID" value="CAH9094081.1"/>
    <property type="molecule type" value="Genomic_DNA"/>
</dbReference>
<gene>
    <name evidence="1" type="ORF">CEURO_LOCUS12578</name>
</gene>
<protein>
    <submittedName>
        <fullName evidence="1">Uncharacterized protein</fullName>
    </submittedName>
</protein>
<dbReference type="Proteomes" id="UP001152484">
    <property type="component" value="Unassembled WGS sequence"/>
</dbReference>
<dbReference type="AlphaFoldDB" id="A0A9P0ZBL3"/>
<organism evidence="1 2">
    <name type="scientific">Cuscuta europaea</name>
    <name type="common">European dodder</name>
    <dbReference type="NCBI Taxonomy" id="41803"/>
    <lineage>
        <taxon>Eukaryota</taxon>
        <taxon>Viridiplantae</taxon>
        <taxon>Streptophyta</taxon>
        <taxon>Embryophyta</taxon>
        <taxon>Tracheophyta</taxon>
        <taxon>Spermatophyta</taxon>
        <taxon>Magnoliopsida</taxon>
        <taxon>eudicotyledons</taxon>
        <taxon>Gunneridae</taxon>
        <taxon>Pentapetalae</taxon>
        <taxon>asterids</taxon>
        <taxon>lamiids</taxon>
        <taxon>Solanales</taxon>
        <taxon>Convolvulaceae</taxon>
        <taxon>Cuscuteae</taxon>
        <taxon>Cuscuta</taxon>
        <taxon>Cuscuta subgen. Cuscuta</taxon>
    </lineage>
</organism>
<name>A0A9P0ZBL3_CUSEU</name>
<reference evidence="1" key="1">
    <citation type="submission" date="2022-07" db="EMBL/GenBank/DDBJ databases">
        <authorList>
            <person name="Macas J."/>
            <person name="Novak P."/>
            <person name="Neumann P."/>
        </authorList>
    </citation>
    <scope>NUCLEOTIDE SEQUENCE</scope>
</reference>
<evidence type="ECO:0000313" key="1">
    <source>
        <dbReference type="EMBL" id="CAH9094081.1"/>
    </source>
</evidence>
<keyword evidence="2" id="KW-1185">Reference proteome</keyword>
<evidence type="ECO:0000313" key="2">
    <source>
        <dbReference type="Proteomes" id="UP001152484"/>
    </source>
</evidence>
<sequence>MNGEAATKRSTAMAANITVDKTENNRCFKNNLKIFIGFILLENKIYVV</sequence>
<proteinExistence type="predicted"/>
<accession>A0A9P0ZBL3</accession>